<gene>
    <name evidence="2" type="ORF">MKW94_016643</name>
</gene>
<proteinExistence type="predicted"/>
<dbReference type="InterPro" id="IPR006461">
    <property type="entry name" value="PLAC_motif_containing"/>
</dbReference>
<reference evidence="2" key="1">
    <citation type="submission" date="2022-03" db="EMBL/GenBank/DDBJ databases">
        <title>A functionally conserved STORR gene fusion in Papaver species that diverged 16.8 million years ago.</title>
        <authorList>
            <person name="Catania T."/>
        </authorList>
    </citation>
    <scope>NUCLEOTIDE SEQUENCE</scope>
    <source>
        <strain evidence="2">S-191538</strain>
    </source>
</reference>
<dbReference type="PANTHER" id="PTHR15907">
    <property type="entry name" value="DUF614 FAMILY PROTEIN-RELATED"/>
    <property type="match status" value="1"/>
</dbReference>
<evidence type="ECO:0000313" key="2">
    <source>
        <dbReference type="EMBL" id="MCL7048837.1"/>
    </source>
</evidence>
<keyword evidence="1" id="KW-0472">Membrane</keyword>
<sequence length="152" mass="17451">MQAWTTGLFDCMEDPNNALITFIAPCFTFGQIAEIIDEGHSTCTTSGIIYAAILYVTLAPFLISCGYRSKLRNKFDLVEAPAADWVTHVFCGSFALCQEYRELKNRGYDPEIDTKRKKPYHLHHQSQLHHQEHQKHKQTRNYSHVFTVLVSS</sequence>
<evidence type="ECO:0000313" key="3">
    <source>
        <dbReference type="Proteomes" id="UP001177140"/>
    </source>
</evidence>
<feature type="transmembrane region" description="Helical" evidence="1">
    <location>
        <begin position="48"/>
        <end position="67"/>
    </location>
</feature>
<dbReference type="AlphaFoldDB" id="A0AA42B2C0"/>
<protein>
    <submittedName>
        <fullName evidence="2">Uncharacterized protein</fullName>
    </submittedName>
</protein>
<dbReference type="NCBIfam" id="TIGR01571">
    <property type="entry name" value="A_thal_Cys_rich"/>
    <property type="match status" value="1"/>
</dbReference>
<evidence type="ECO:0000256" key="1">
    <source>
        <dbReference type="SAM" id="Phobius"/>
    </source>
</evidence>
<keyword evidence="1" id="KW-0812">Transmembrane</keyword>
<comment type="caution">
    <text evidence="2">The sequence shown here is derived from an EMBL/GenBank/DDBJ whole genome shotgun (WGS) entry which is preliminary data.</text>
</comment>
<dbReference type="EMBL" id="JAJJMA010308787">
    <property type="protein sequence ID" value="MCL7048837.1"/>
    <property type="molecule type" value="Genomic_DNA"/>
</dbReference>
<dbReference type="Proteomes" id="UP001177140">
    <property type="component" value="Unassembled WGS sequence"/>
</dbReference>
<dbReference type="Pfam" id="PF04749">
    <property type="entry name" value="PLAC8"/>
    <property type="match status" value="1"/>
</dbReference>
<name>A0AA42B2C0_PAPNU</name>
<accession>A0AA42B2C0</accession>
<keyword evidence="3" id="KW-1185">Reference proteome</keyword>
<organism evidence="2 3">
    <name type="scientific">Papaver nudicaule</name>
    <name type="common">Iceland poppy</name>
    <dbReference type="NCBI Taxonomy" id="74823"/>
    <lineage>
        <taxon>Eukaryota</taxon>
        <taxon>Viridiplantae</taxon>
        <taxon>Streptophyta</taxon>
        <taxon>Embryophyta</taxon>
        <taxon>Tracheophyta</taxon>
        <taxon>Spermatophyta</taxon>
        <taxon>Magnoliopsida</taxon>
        <taxon>Ranunculales</taxon>
        <taxon>Papaveraceae</taxon>
        <taxon>Papaveroideae</taxon>
        <taxon>Papaver</taxon>
    </lineage>
</organism>
<keyword evidence="1" id="KW-1133">Transmembrane helix</keyword>